<organism evidence="2 3">
    <name type="scientific">Macrococcus hajekii</name>
    <dbReference type="NCBI Taxonomy" id="198482"/>
    <lineage>
        <taxon>Bacteria</taxon>
        <taxon>Bacillati</taxon>
        <taxon>Bacillota</taxon>
        <taxon>Bacilli</taxon>
        <taxon>Bacillales</taxon>
        <taxon>Staphylococcaceae</taxon>
        <taxon>Macrococcus</taxon>
    </lineage>
</organism>
<dbReference type="RefSeq" id="WP_133428826.1">
    <property type="nucleotide sequence ID" value="NZ_BMCC01000002.1"/>
</dbReference>
<dbReference type="EMBL" id="SCWE01000001">
    <property type="protein sequence ID" value="TDM02738.1"/>
    <property type="molecule type" value="Genomic_DNA"/>
</dbReference>
<evidence type="ECO:0000256" key="1">
    <source>
        <dbReference type="SAM" id="Phobius"/>
    </source>
</evidence>
<accession>A0A4R6BM06</accession>
<feature type="transmembrane region" description="Helical" evidence="1">
    <location>
        <begin position="6"/>
        <end position="22"/>
    </location>
</feature>
<proteinExistence type="predicted"/>
<dbReference type="AlphaFoldDB" id="A0A4R6BM06"/>
<dbReference type="Proteomes" id="UP000295328">
    <property type="component" value="Unassembled WGS sequence"/>
</dbReference>
<evidence type="ECO:0000313" key="3">
    <source>
        <dbReference type="Proteomes" id="UP000295328"/>
    </source>
</evidence>
<reference evidence="2 3" key="1">
    <citation type="submission" date="2019-01" db="EMBL/GenBank/DDBJ databases">
        <title>Draft genome sequences of the type strains of six Macrococcus species.</title>
        <authorList>
            <person name="Mazhar S."/>
            <person name="Altermann E."/>
            <person name="Hill C."/>
            <person name="Mcauliffe O."/>
        </authorList>
    </citation>
    <scope>NUCLEOTIDE SEQUENCE [LARGE SCALE GENOMIC DNA]</scope>
    <source>
        <strain evidence="2 3">CCM4809</strain>
    </source>
</reference>
<comment type="caution">
    <text evidence="2">The sequence shown here is derived from an EMBL/GenBank/DDBJ whole genome shotgun (WGS) entry which is preliminary data.</text>
</comment>
<keyword evidence="1" id="KW-0472">Membrane</keyword>
<protein>
    <submittedName>
        <fullName evidence="2">Uncharacterized protein</fullName>
    </submittedName>
</protein>
<keyword evidence="1" id="KW-0812">Transmembrane</keyword>
<gene>
    <name evidence="2" type="ORF">ERX37_01210</name>
</gene>
<evidence type="ECO:0000313" key="2">
    <source>
        <dbReference type="EMBL" id="TDM02738.1"/>
    </source>
</evidence>
<feature type="transmembrane region" description="Helical" evidence="1">
    <location>
        <begin position="50"/>
        <end position="69"/>
    </location>
</feature>
<dbReference type="OrthoDB" id="2413078at2"/>
<name>A0A4R6BM06_9STAP</name>
<sequence length="92" mass="10611">MNGLANIFIYAAVFAAQYLLSLTSHKWLSLIVPVFFTIFMIYQVNAQILSPLTAVLITIVMYLFLYGQFRTAQKNKEQKQKSELNKMKSKDI</sequence>
<keyword evidence="3" id="KW-1185">Reference proteome</keyword>
<keyword evidence="1" id="KW-1133">Transmembrane helix</keyword>